<protein>
    <submittedName>
        <fullName evidence="2">Uncharacterized protein</fullName>
    </submittedName>
</protein>
<keyword evidence="3" id="KW-1185">Reference proteome</keyword>
<comment type="caution">
    <text evidence="2">The sequence shown here is derived from an EMBL/GenBank/DDBJ whole genome shotgun (WGS) entry which is preliminary data.</text>
</comment>
<name>A0AAV7K1P3_9METZ</name>
<dbReference type="SUPFAM" id="SSF103473">
    <property type="entry name" value="MFS general substrate transporter"/>
    <property type="match status" value="1"/>
</dbReference>
<accession>A0AAV7K1P3</accession>
<feature type="transmembrane region" description="Helical" evidence="1">
    <location>
        <begin position="96"/>
        <end position="116"/>
    </location>
</feature>
<dbReference type="AlphaFoldDB" id="A0AAV7K1P3"/>
<dbReference type="Gene3D" id="1.20.140.150">
    <property type="match status" value="1"/>
</dbReference>
<dbReference type="Proteomes" id="UP001165289">
    <property type="component" value="Unassembled WGS sequence"/>
</dbReference>
<organism evidence="2 3">
    <name type="scientific">Oopsacas minuta</name>
    <dbReference type="NCBI Taxonomy" id="111878"/>
    <lineage>
        <taxon>Eukaryota</taxon>
        <taxon>Metazoa</taxon>
        <taxon>Porifera</taxon>
        <taxon>Hexactinellida</taxon>
        <taxon>Hexasterophora</taxon>
        <taxon>Lyssacinosida</taxon>
        <taxon>Leucopsacidae</taxon>
        <taxon>Oopsacas</taxon>
    </lineage>
</organism>
<keyword evidence="1" id="KW-0472">Membrane</keyword>
<keyword evidence="1" id="KW-1133">Transmembrane helix</keyword>
<dbReference type="InterPro" id="IPR036259">
    <property type="entry name" value="MFS_trans_sf"/>
</dbReference>
<dbReference type="EMBL" id="JAKMXF010000210">
    <property type="protein sequence ID" value="KAI6655056.1"/>
    <property type="molecule type" value="Genomic_DNA"/>
</dbReference>
<keyword evidence="1" id="KW-0812">Transmembrane</keyword>
<sequence>MDSSSSNSFETKHSNKYTRILFRPWMILCCSVFLLSLSFGIASLFSPAWAVKNPDSDYVGLLRTCSESFGCFETSSIWCLPDRIDTCEMNKIKLELVFLFFILALFLTLSGVVFSLPFFAPCILVMGVGLSILSTLSYVTSIILFMTIDRYFFTFSTFEEPAHFTYGFYLCAAATAMSVSASLCALKAAHSHIGETHNKKQEKGS</sequence>
<evidence type="ECO:0000313" key="3">
    <source>
        <dbReference type="Proteomes" id="UP001165289"/>
    </source>
</evidence>
<gene>
    <name evidence="2" type="ORF">LOD99_2345</name>
</gene>
<feature type="transmembrane region" description="Helical" evidence="1">
    <location>
        <begin position="166"/>
        <end position="186"/>
    </location>
</feature>
<reference evidence="2 3" key="1">
    <citation type="journal article" date="2023" name="BMC Biol.">
        <title>The compact genome of the sponge Oopsacas minuta (Hexactinellida) is lacking key metazoan core genes.</title>
        <authorList>
            <person name="Santini S."/>
            <person name="Schenkelaars Q."/>
            <person name="Jourda C."/>
            <person name="Duchesne M."/>
            <person name="Belahbib H."/>
            <person name="Rocher C."/>
            <person name="Selva M."/>
            <person name="Riesgo A."/>
            <person name="Vervoort M."/>
            <person name="Leys S.P."/>
            <person name="Kodjabachian L."/>
            <person name="Le Bivic A."/>
            <person name="Borchiellini C."/>
            <person name="Claverie J.M."/>
            <person name="Renard E."/>
        </authorList>
    </citation>
    <scope>NUCLEOTIDE SEQUENCE [LARGE SCALE GENOMIC DNA]</scope>
    <source>
        <strain evidence="2">SPO-2</strain>
    </source>
</reference>
<evidence type="ECO:0000313" key="2">
    <source>
        <dbReference type="EMBL" id="KAI6655056.1"/>
    </source>
</evidence>
<proteinExistence type="predicted"/>
<feature type="transmembrane region" description="Helical" evidence="1">
    <location>
        <begin position="123"/>
        <end position="146"/>
    </location>
</feature>
<evidence type="ECO:0000256" key="1">
    <source>
        <dbReference type="SAM" id="Phobius"/>
    </source>
</evidence>